<keyword evidence="2" id="KW-1185">Reference proteome</keyword>
<dbReference type="InterPro" id="IPR021857">
    <property type="entry name" value="DUF3467"/>
</dbReference>
<protein>
    <recommendedName>
        <fullName evidence="3">DUF3467 domain-containing protein</fullName>
    </recommendedName>
</protein>
<reference evidence="1" key="1">
    <citation type="submission" date="2023-06" db="EMBL/GenBank/DDBJ databases">
        <title>Genome sequence of Methancorpusculaceae sp. Ag1.</title>
        <authorList>
            <person name="Protasov E."/>
            <person name="Platt K."/>
            <person name="Poehlein A."/>
            <person name="Daniel R."/>
            <person name="Brune A."/>
        </authorList>
    </citation>
    <scope>NUCLEOTIDE SEQUENCE</scope>
    <source>
        <strain evidence="1">Ag1</strain>
    </source>
</reference>
<organism evidence="1 2">
    <name type="scientific">Methanorbis furvi</name>
    <dbReference type="NCBI Taxonomy" id="3028299"/>
    <lineage>
        <taxon>Archaea</taxon>
        <taxon>Methanobacteriati</taxon>
        <taxon>Methanobacteriota</taxon>
        <taxon>Stenosarchaea group</taxon>
        <taxon>Methanomicrobia</taxon>
        <taxon>Methanomicrobiales</taxon>
        <taxon>Methanocorpusculaceae</taxon>
        <taxon>Methanorbis</taxon>
    </lineage>
</organism>
<evidence type="ECO:0000313" key="2">
    <source>
        <dbReference type="Proteomes" id="UP001273136"/>
    </source>
</evidence>
<dbReference type="Pfam" id="PF11950">
    <property type="entry name" value="DUF3467"/>
    <property type="match status" value="1"/>
</dbReference>
<evidence type="ECO:0008006" key="3">
    <source>
        <dbReference type="Google" id="ProtNLM"/>
    </source>
</evidence>
<proteinExistence type="predicted"/>
<dbReference type="EMBL" id="JAWDKA010000008">
    <property type="protein sequence ID" value="MDV0442267.1"/>
    <property type="molecule type" value="Genomic_DNA"/>
</dbReference>
<evidence type="ECO:0000313" key="1">
    <source>
        <dbReference type="EMBL" id="MDV0442267.1"/>
    </source>
</evidence>
<name>A0AAE4MBX9_9EURY</name>
<sequence>MTGNEINVQIPQNLDPVYSNMIQIAFKDDEFTMMFLHQLPAVNQAKAKAIVSISPTHAKKLLMALQKSVNDYEEKFGSIASAASQDSASDGFTLRGYS</sequence>
<comment type="caution">
    <text evidence="1">The sequence shown here is derived from an EMBL/GenBank/DDBJ whole genome shotgun (WGS) entry which is preliminary data.</text>
</comment>
<gene>
    <name evidence="1" type="ORF">McpAg1_15010</name>
</gene>
<dbReference type="Proteomes" id="UP001273136">
    <property type="component" value="Unassembled WGS sequence"/>
</dbReference>
<dbReference type="RefSeq" id="WP_338094683.1">
    <property type="nucleotide sequence ID" value="NZ_JAWDKA010000008.1"/>
</dbReference>
<accession>A0AAE4MBX9</accession>
<dbReference type="AlphaFoldDB" id="A0AAE4MBX9"/>